<dbReference type="InterPro" id="IPR010466">
    <property type="entry name" value="DUF1058"/>
</dbReference>
<evidence type="ECO:0000256" key="1">
    <source>
        <dbReference type="SAM" id="SignalP"/>
    </source>
</evidence>
<proteinExistence type="predicted"/>
<gene>
    <name evidence="2" type="ordered locus">Zymop_0498</name>
</gene>
<evidence type="ECO:0000313" key="2">
    <source>
        <dbReference type="EMBL" id="AEI37401.1"/>
    </source>
</evidence>
<sequence>MMRLFQSGKKSFFCVAAKFFVLSLSLEALNVSIPVWAAVNHSTLPYWASISASEAFMRSGPGANYPAIWHYQRPDLPVKVIARHENWRKVEDVDGATGWIAAALLSDRRTAILNGQGVQNLYALPSANSQVVWRAEAGVIGRISKCQDNWCLFNIHGQTGYIHIRNLWGVNPQESLN</sequence>
<dbReference type="KEGG" id="zmp:Zymop_0498"/>
<dbReference type="HOGENOM" id="CLU_086360_0_0_5"/>
<protein>
    <recommendedName>
        <fullName evidence="4">SH3-like domain-containing protein</fullName>
    </recommendedName>
</protein>
<evidence type="ECO:0008006" key="4">
    <source>
        <dbReference type="Google" id="ProtNLM"/>
    </source>
</evidence>
<dbReference type="PATRIC" id="fig|579138.3.peg.523"/>
<dbReference type="Gene3D" id="2.30.30.40">
    <property type="entry name" value="SH3 Domains"/>
    <property type="match status" value="1"/>
</dbReference>
<feature type="signal peptide" evidence="1">
    <location>
        <begin position="1"/>
        <end position="37"/>
    </location>
</feature>
<keyword evidence="1" id="KW-0732">Signal</keyword>
<name>F8EVS4_ZYMMT</name>
<reference evidence="2 3" key="1">
    <citation type="journal article" date="2011" name="J. Bacteriol.">
        <title>Genome sequence of the ethanol-producing Zymomonas mobilis subsp. pomaceae lectotype strain ATCC 29192.</title>
        <authorList>
            <person name="Kouvelis V.N."/>
            <person name="Davenport K.W."/>
            <person name="Brettin T.S."/>
            <person name="Bruce D."/>
            <person name="Detter C."/>
            <person name="Han C.S."/>
            <person name="Nolan M."/>
            <person name="Tapia R."/>
            <person name="Damoulaki A."/>
            <person name="Kyrpides N.C."/>
            <person name="Typas M.A."/>
            <person name="Pappas K.M."/>
        </authorList>
    </citation>
    <scope>NUCLEOTIDE SEQUENCE [LARGE SCALE GENOMIC DNA]</scope>
    <source>
        <strain evidence="3">ATCC 29192 / DSM 22645 / JCM 10191 / CCUG 17912 / NBRC 13757 / NCIMB 11200 / NRRL B-4491 / Barker I</strain>
    </source>
</reference>
<dbReference type="STRING" id="579138.Zymop_0498"/>
<dbReference type="RefSeq" id="WP_013933800.1">
    <property type="nucleotide sequence ID" value="NC_015709.1"/>
</dbReference>
<feature type="chain" id="PRO_5003376504" description="SH3-like domain-containing protein" evidence="1">
    <location>
        <begin position="38"/>
        <end position="177"/>
    </location>
</feature>
<accession>F8EVS4</accession>
<dbReference type="AlphaFoldDB" id="F8EVS4"/>
<dbReference type="Pfam" id="PF06347">
    <property type="entry name" value="SH3_4"/>
    <property type="match status" value="2"/>
</dbReference>
<organism evidence="2 3">
    <name type="scientific">Zymomonas mobilis subsp. pomaceae (strain ATCC 29192 / DSM 22645 / JCM 10191 / CCUG 17912 / NBRC 13757 / NCIMB 11200 / NRRL B-4491 / Barker I)</name>
    <dbReference type="NCBI Taxonomy" id="579138"/>
    <lineage>
        <taxon>Bacteria</taxon>
        <taxon>Pseudomonadati</taxon>
        <taxon>Pseudomonadota</taxon>
        <taxon>Alphaproteobacteria</taxon>
        <taxon>Sphingomonadales</taxon>
        <taxon>Zymomonadaceae</taxon>
        <taxon>Zymomonas</taxon>
    </lineage>
</organism>
<dbReference type="eggNOG" id="COG3807">
    <property type="taxonomic scope" value="Bacteria"/>
</dbReference>
<dbReference type="Proteomes" id="UP000000491">
    <property type="component" value="Chromosome"/>
</dbReference>
<dbReference type="EMBL" id="CP002865">
    <property type="protein sequence ID" value="AEI37401.1"/>
    <property type="molecule type" value="Genomic_DNA"/>
</dbReference>
<evidence type="ECO:0000313" key="3">
    <source>
        <dbReference type="Proteomes" id="UP000000491"/>
    </source>
</evidence>